<sequence length="87" mass="9443">MGGFAGKVCQCPHYGYVFEGSIRADLPDTNEPAEVAVAGEAYFFPAGHMLYPELAKALELNPAYALQRCRDLTQRALEKRPSAAGSH</sequence>
<protein>
    <submittedName>
        <fullName evidence="1">Uncharacterized protein</fullName>
    </submittedName>
</protein>
<gene>
    <name evidence="1" type="ORF">A5760_09385</name>
</gene>
<comment type="caution">
    <text evidence="1">The sequence shown here is derived from an EMBL/GenBank/DDBJ whole genome shotgun (WGS) entry which is preliminary data.</text>
</comment>
<dbReference type="Proteomes" id="UP000091914">
    <property type="component" value="Unassembled WGS sequence"/>
</dbReference>
<proteinExistence type="predicted"/>
<dbReference type="RefSeq" id="WP_064880629.1">
    <property type="nucleotide sequence ID" value="NZ_LZSX01000054.1"/>
</dbReference>
<name>A0A1A0VM80_9MYCO</name>
<evidence type="ECO:0000313" key="1">
    <source>
        <dbReference type="EMBL" id="OBB84338.1"/>
    </source>
</evidence>
<organism evidence="1 2">
    <name type="scientific">Mycobacterium colombiense</name>
    <dbReference type="NCBI Taxonomy" id="339268"/>
    <lineage>
        <taxon>Bacteria</taxon>
        <taxon>Bacillati</taxon>
        <taxon>Actinomycetota</taxon>
        <taxon>Actinomycetes</taxon>
        <taxon>Mycobacteriales</taxon>
        <taxon>Mycobacteriaceae</taxon>
        <taxon>Mycobacterium</taxon>
        <taxon>Mycobacterium avium complex (MAC)</taxon>
    </lineage>
</organism>
<dbReference type="EMBL" id="LZSX01000054">
    <property type="protein sequence ID" value="OBB84338.1"/>
    <property type="molecule type" value="Genomic_DNA"/>
</dbReference>
<accession>A0A1A0VM80</accession>
<evidence type="ECO:0000313" key="2">
    <source>
        <dbReference type="Proteomes" id="UP000091914"/>
    </source>
</evidence>
<dbReference type="OrthoDB" id="1119958at2"/>
<reference evidence="1 2" key="1">
    <citation type="submission" date="2016-06" db="EMBL/GenBank/DDBJ databases">
        <authorList>
            <person name="Kjaerup R.B."/>
            <person name="Dalgaard T.S."/>
            <person name="Juul-Madsen H.R."/>
        </authorList>
    </citation>
    <scope>NUCLEOTIDE SEQUENCE [LARGE SCALE GENOMIC DNA]</scope>
    <source>
        <strain evidence="1 2">852002-51834_SCH5396731</strain>
    </source>
</reference>
<dbReference type="AlphaFoldDB" id="A0A1A0VM80"/>